<dbReference type="InterPro" id="IPR050204">
    <property type="entry name" value="AraC_XylS_family_regulators"/>
</dbReference>
<keyword evidence="6" id="KW-1185">Reference proteome</keyword>
<evidence type="ECO:0000256" key="3">
    <source>
        <dbReference type="ARBA" id="ARBA00023163"/>
    </source>
</evidence>
<evidence type="ECO:0000313" key="5">
    <source>
        <dbReference type="EMBL" id="TDS74484.1"/>
    </source>
</evidence>
<evidence type="ECO:0000313" key="6">
    <source>
        <dbReference type="Proteomes" id="UP000295344"/>
    </source>
</evidence>
<evidence type="ECO:0000259" key="4">
    <source>
        <dbReference type="PROSITE" id="PS01124"/>
    </source>
</evidence>
<dbReference type="SMART" id="SM00342">
    <property type="entry name" value="HTH_ARAC"/>
    <property type="match status" value="1"/>
</dbReference>
<dbReference type="GO" id="GO:0003700">
    <property type="term" value="F:DNA-binding transcription factor activity"/>
    <property type="evidence" value="ECO:0007669"/>
    <property type="project" value="InterPro"/>
</dbReference>
<sequence>MGTRTGLWQQTDFGTRVRPAREPVEGYRTFSTRGLGVDERVDLWERHNATALIDLRARTIDESVLEAREVVLRVGDLQLADVVANPHVVERSSAQIARSRVDGVALYFSLFGESFFYHDGGVHTQRPGTVLLCDVSRPFMRGFANGLEELVVRIPRQVYERIAGGALPRSPVVMRFDDAPDGNEYAGALARLVRGTLERPSADALAVAERSALGLVEAMLTGEAPSTAHRRAALDHIDRHLADRSLSVRTVARAVGVSERHLARVFAENGPGVARTILERRLDLAHRLLCSSSRPAVSAVAERCGFASAAHFARVFRERFDRTPAEVRASASG</sequence>
<dbReference type="PANTHER" id="PTHR46796">
    <property type="entry name" value="HTH-TYPE TRANSCRIPTIONAL ACTIVATOR RHAS-RELATED"/>
    <property type="match status" value="1"/>
</dbReference>
<name>A0A4R7FIR7_9MICO</name>
<dbReference type="AlphaFoldDB" id="A0A4R7FIR7"/>
<dbReference type="PROSITE" id="PS00041">
    <property type="entry name" value="HTH_ARAC_FAMILY_1"/>
    <property type="match status" value="1"/>
</dbReference>
<dbReference type="OrthoDB" id="9799345at2"/>
<reference evidence="5 6" key="1">
    <citation type="submission" date="2019-03" db="EMBL/GenBank/DDBJ databases">
        <title>Genomic Encyclopedia of Archaeal and Bacterial Type Strains, Phase II (KMG-II): from individual species to whole genera.</title>
        <authorList>
            <person name="Goeker M."/>
        </authorList>
    </citation>
    <scope>NUCLEOTIDE SEQUENCE [LARGE SCALE GENOMIC DNA]</scope>
    <source>
        <strain evidence="5 6">DSM 24782</strain>
    </source>
</reference>
<dbReference type="InterPro" id="IPR018060">
    <property type="entry name" value="HTH_AraC"/>
</dbReference>
<keyword evidence="1" id="KW-0805">Transcription regulation</keyword>
<dbReference type="Proteomes" id="UP000295344">
    <property type="component" value="Unassembled WGS sequence"/>
</dbReference>
<dbReference type="InterPro" id="IPR035418">
    <property type="entry name" value="AraC-bd_2"/>
</dbReference>
<accession>A0A4R7FIR7</accession>
<dbReference type="GO" id="GO:0043565">
    <property type="term" value="F:sequence-specific DNA binding"/>
    <property type="evidence" value="ECO:0007669"/>
    <property type="project" value="InterPro"/>
</dbReference>
<keyword evidence="2" id="KW-0238">DNA-binding</keyword>
<evidence type="ECO:0000256" key="1">
    <source>
        <dbReference type="ARBA" id="ARBA00023015"/>
    </source>
</evidence>
<evidence type="ECO:0000256" key="2">
    <source>
        <dbReference type="ARBA" id="ARBA00023125"/>
    </source>
</evidence>
<dbReference type="Gene3D" id="1.10.10.60">
    <property type="entry name" value="Homeodomain-like"/>
    <property type="match status" value="1"/>
</dbReference>
<gene>
    <name evidence="5" type="ORF">CLV52_3666</name>
</gene>
<protein>
    <submittedName>
        <fullName evidence="5">AraC family transcriptional regulator</fullName>
    </submittedName>
</protein>
<organism evidence="5 6">
    <name type="scientific">Amnibacterium kyonggiense</name>
    <dbReference type="NCBI Taxonomy" id="595671"/>
    <lineage>
        <taxon>Bacteria</taxon>
        <taxon>Bacillati</taxon>
        <taxon>Actinomycetota</taxon>
        <taxon>Actinomycetes</taxon>
        <taxon>Micrococcales</taxon>
        <taxon>Microbacteriaceae</taxon>
        <taxon>Amnibacterium</taxon>
    </lineage>
</organism>
<dbReference type="InterPro" id="IPR018062">
    <property type="entry name" value="HTH_AraC-typ_CS"/>
</dbReference>
<dbReference type="Pfam" id="PF14525">
    <property type="entry name" value="AraC_binding_2"/>
    <property type="match status" value="1"/>
</dbReference>
<comment type="caution">
    <text evidence="5">The sequence shown here is derived from an EMBL/GenBank/DDBJ whole genome shotgun (WGS) entry which is preliminary data.</text>
</comment>
<feature type="domain" description="HTH araC/xylS-type" evidence="4">
    <location>
        <begin position="231"/>
        <end position="330"/>
    </location>
</feature>
<dbReference type="PROSITE" id="PS01124">
    <property type="entry name" value="HTH_ARAC_FAMILY_2"/>
    <property type="match status" value="1"/>
</dbReference>
<dbReference type="InterPro" id="IPR020449">
    <property type="entry name" value="Tscrpt_reg_AraC-type_HTH"/>
</dbReference>
<dbReference type="InterPro" id="IPR009057">
    <property type="entry name" value="Homeodomain-like_sf"/>
</dbReference>
<dbReference type="SUPFAM" id="SSF46689">
    <property type="entry name" value="Homeodomain-like"/>
    <property type="match status" value="1"/>
</dbReference>
<dbReference type="EMBL" id="SOAM01000005">
    <property type="protein sequence ID" value="TDS74484.1"/>
    <property type="molecule type" value="Genomic_DNA"/>
</dbReference>
<keyword evidence="3" id="KW-0804">Transcription</keyword>
<dbReference type="PRINTS" id="PR00032">
    <property type="entry name" value="HTHARAC"/>
</dbReference>
<proteinExistence type="predicted"/>
<dbReference type="Pfam" id="PF12833">
    <property type="entry name" value="HTH_18"/>
    <property type="match status" value="1"/>
</dbReference>
<dbReference type="RefSeq" id="WP_133767800.1">
    <property type="nucleotide sequence ID" value="NZ_BAAARP010000001.1"/>
</dbReference>
<dbReference type="PANTHER" id="PTHR46796:SF6">
    <property type="entry name" value="ARAC SUBFAMILY"/>
    <property type="match status" value="1"/>
</dbReference>